<reference evidence="6" key="1">
    <citation type="journal article" date="2014" name="Proc. Natl. Acad. Sci. U.S.A.">
        <title>Extensive sampling of basidiomycete genomes demonstrates inadequacy of the white-rot/brown-rot paradigm for wood decay fungi.</title>
        <authorList>
            <person name="Riley R."/>
            <person name="Salamov A.A."/>
            <person name="Brown D.W."/>
            <person name="Nagy L.G."/>
            <person name="Floudas D."/>
            <person name="Held B.W."/>
            <person name="Levasseur A."/>
            <person name="Lombard V."/>
            <person name="Morin E."/>
            <person name="Otillar R."/>
            <person name="Lindquist E.A."/>
            <person name="Sun H."/>
            <person name="LaButti K.M."/>
            <person name="Schmutz J."/>
            <person name="Jabbour D."/>
            <person name="Luo H."/>
            <person name="Baker S.E."/>
            <person name="Pisabarro A.G."/>
            <person name="Walton J.D."/>
            <person name="Blanchette R.A."/>
            <person name="Henrissat B."/>
            <person name="Martin F."/>
            <person name="Cullen D."/>
            <person name="Hibbett D.S."/>
            <person name="Grigoriev I.V."/>
        </authorList>
    </citation>
    <scope>NUCLEOTIDE SEQUENCE [LARGE SCALE GENOMIC DNA]</scope>
    <source>
        <strain evidence="6">PC15</strain>
    </source>
</reference>
<keyword evidence="1" id="KW-0547">Nucleotide-binding</keyword>
<dbReference type="InParanoid" id="A0A067NXE7"/>
<keyword evidence="2" id="KW-0175">Coiled coil</keyword>
<dbReference type="EMBL" id="KL198004">
    <property type="protein sequence ID" value="KDQ32738.1"/>
    <property type="molecule type" value="Genomic_DNA"/>
</dbReference>
<feature type="coiled-coil region" evidence="2">
    <location>
        <begin position="454"/>
        <end position="498"/>
    </location>
</feature>
<feature type="domain" description="AIG1-type G" evidence="4">
    <location>
        <begin position="59"/>
        <end position="156"/>
    </location>
</feature>
<dbReference type="VEuPathDB" id="FungiDB:PLEOSDRAFT_1032771"/>
<dbReference type="Gene3D" id="3.40.50.300">
    <property type="entry name" value="P-loop containing nucleotide triphosphate hydrolases"/>
    <property type="match status" value="1"/>
</dbReference>
<name>A0A067NXE7_PLEO1</name>
<dbReference type="Proteomes" id="UP000027073">
    <property type="component" value="Unassembled WGS sequence"/>
</dbReference>
<evidence type="ECO:0000259" key="4">
    <source>
        <dbReference type="Pfam" id="PF04548"/>
    </source>
</evidence>
<gene>
    <name evidence="5" type="ORF">PLEOSDRAFT_1032771</name>
</gene>
<feature type="compositionally biased region" description="Basic and acidic residues" evidence="3">
    <location>
        <begin position="42"/>
        <end position="51"/>
    </location>
</feature>
<dbReference type="Pfam" id="PF04548">
    <property type="entry name" value="AIG1"/>
    <property type="match status" value="1"/>
</dbReference>
<evidence type="ECO:0000313" key="6">
    <source>
        <dbReference type="Proteomes" id="UP000027073"/>
    </source>
</evidence>
<organism evidence="5 6">
    <name type="scientific">Pleurotus ostreatus (strain PC15)</name>
    <name type="common">Oyster mushroom</name>
    <dbReference type="NCBI Taxonomy" id="1137138"/>
    <lineage>
        <taxon>Eukaryota</taxon>
        <taxon>Fungi</taxon>
        <taxon>Dikarya</taxon>
        <taxon>Basidiomycota</taxon>
        <taxon>Agaricomycotina</taxon>
        <taxon>Agaricomycetes</taxon>
        <taxon>Agaricomycetidae</taxon>
        <taxon>Agaricales</taxon>
        <taxon>Pleurotineae</taxon>
        <taxon>Pleurotaceae</taxon>
        <taxon>Pleurotus</taxon>
    </lineage>
</organism>
<dbReference type="GO" id="GO:0005525">
    <property type="term" value="F:GTP binding"/>
    <property type="evidence" value="ECO:0007669"/>
    <property type="project" value="InterPro"/>
</dbReference>
<feature type="region of interest" description="Disordered" evidence="3">
    <location>
        <begin position="42"/>
        <end position="65"/>
    </location>
</feature>
<dbReference type="AlphaFoldDB" id="A0A067NXE7"/>
<sequence>MTLTPWKKHSITILLIGETAVGKTSFLDLLANVCAGREMEEFKEEHERENEYDGPDAGGRSQTKKPKLYRITCPNGSTINVIDTPGLSDPRGMEFDDEHKQAIADFIKSQIDTIDCVLILTNGTVAHVPMPTRYTLSIISSMFPSSIVDNVAFLFTMVPSPLHFNFKRETLPDAVRNAKFWCIDNPLVSWLRFQKAINSGDLPKDIEEESRDELKHAYDKGVRVLNSFFEWVDERKVQRTKEVDELHRMSNKMEATISNVLAHFTQAEAQKTELLKLQRELDNQKQKIHEHYQMVIIRRFYTQEGTNDVINTLCCAPDCHSNCHLACPLEFTLDRNALGRTCEAFSKQLGPDGGYICNECGHSSNYHQHYRSRWVEKEESQVNVDNQAQHKYQQADTEEERIRMMEEYVHKKIKVLDASVAADMEELGSICEEYNKLSLSGSFVGYLSQAILLLMTHEEKMKQEGATMEALERISGHIKALERKRAILEQAAKEREARGAV</sequence>
<evidence type="ECO:0000256" key="3">
    <source>
        <dbReference type="SAM" id="MobiDB-lite"/>
    </source>
</evidence>
<accession>A0A067NXE7</accession>
<dbReference type="SUPFAM" id="SSF52540">
    <property type="entry name" value="P-loop containing nucleoside triphosphate hydrolases"/>
    <property type="match status" value="1"/>
</dbReference>
<proteinExistence type="predicted"/>
<dbReference type="STRING" id="1137138.A0A067NXE7"/>
<dbReference type="InterPro" id="IPR006703">
    <property type="entry name" value="G_AIG1"/>
</dbReference>
<dbReference type="PANTHER" id="PTHR32046">
    <property type="entry name" value="G DOMAIN-CONTAINING PROTEIN"/>
    <property type="match status" value="1"/>
</dbReference>
<dbReference type="OrthoDB" id="2611327at2759"/>
<evidence type="ECO:0000313" key="5">
    <source>
        <dbReference type="EMBL" id="KDQ32738.1"/>
    </source>
</evidence>
<dbReference type="InterPro" id="IPR027417">
    <property type="entry name" value="P-loop_NTPase"/>
</dbReference>
<dbReference type="HOGENOM" id="CLU_020040_1_0_1"/>
<protein>
    <recommendedName>
        <fullName evidence="4">AIG1-type G domain-containing protein</fullName>
    </recommendedName>
</protein>
<evidence type="ECO:0000256" key="1">
    <source>
        <dbReference type="ARBA" id="ARBA00022741"/>
    </source>
</evidence>
<evidence type="ECO:0000256" key="2">
    <source>
        <dbReference type="SAM" id="Coils"/>
    </source>
</evidence>
<feature type="coiled-coil region" evidence="2">
    <location>
        <begin position="267"/>
        <end position="294"/>
    </location>
</feature>